<evidence type="ECO:0000313" key="2">
    <source>
        <dbReference type="Proteomes" id="UP001623348"/>
    </source>
</evidence>
<reference evidence="1 2" key="1">
    <citation type="submission" date="2024-06" db="EMBL/GenBank/DDBJ databases">
        <title>The draft genome of Grus japonensis, version 3.</title>
        <authorList>
            <person name="Nabeshima K."/>
            <person name="Suzuki S."/>
            <person name="Onuma M."/>
        </authorList>
    </citation>
    <scope>NUCLEOTIDE SEQUENCE [LARGE SCALE GENOMIC DNA]</scope>
    <source>
        <strain evidence="1 2">451A</strain>
    </source>
</reference>
<organism evidence="1 2">
    <name type="scientific">Grus japonensis</name>
    <name type="common">Japanese crane</name>
    <name type="synonym">Red-crowned crane</name>
    <dbReference type="NCBI Taxonomy" id="30415"/>
    <lineage>
        <taxon>Eukaryota</taxon>
        <taxon>Metazoa</taxon>
        <taxon>Chordata</taxon>
        <taxon>Craniata</taxon>
        <taxon>Vertebrata</taxon>
        <taxon>Euteleostomi</taxon>
        <taxon>Archelosauria</taxon>
        <taxon>Archosauria</taxon>
        <taxon>Dinosauria</taxon>
        <taxon>Saurischia</taxon>
        <taxon>Theropoda</taxon>
        <taxon>Coelurosauria</taxon>
        <taxon>Aves</taxon>
        <taxon>Neognathae</taxon>
        <taxon>Neoaves</taxon>
        <taxon>Gruiformes</taxon>
        <taxon>Gruidae</taxon>
        <taxon>Grus</taxon>
    </lineage>
</organism>
<gene>
    <name evidence="1" type="ORF">GRJ2_000039300</name>
</gene>
<accession>A0ABC9VRT1</accession>
<proteinExistence type="predicted"/>
<protein>
    <submittedName>
        <fullName evidence="1">Uncharacterized protein</fullName>
    </submittedName>
</protein>
<dbReference type="AlphaFoldDB" id="A0ABC9VRT1"/>
<evidence type="ECO:0000313" key="1">
    <source>
        <dbReference type="EMBL" id="GAB0175741.1"/>
    </source>
</evidence>
<dbReference type="EMBL" id="BAAFJT010000001">
    <property type="protein sequence ID" value="GAB0175741.1"/>
    <property type="molecule type" value="Genomic_DNA"/>
</dbReference>
<dbReference type="Proteomes" id="UP001623348">
    <property type="component" value="Unassembled WGS sequence"/>
</dbReference>
<name>A0ABC9VRT1_GRUJA</name>
<sequence>MVLQQSDLVGDENPLCSVKVKVTKKREQSSENGRVWEKEGYKQEKYGICVEKEQKKIDYDAVRETHFLAQVFYDGTHMAFETPSEITKTSEIAQGLNFWPEWL</sequence>
<comment type="caution">
    <text evidence="1">The sequence shown here is derived from an EMBL/GenBank/DDBJ whole genome shotgun (WGS) entry which is preliminary data.</text>
</comment>
<keyword evidence="2" id="KW-1185">Reference proteome</keyword>